<reference evidence="2 3" key="1">
    <citation type="submission" date="2019-05" db="EMBL/GenBank/DDBJ databases">
        <authorList>
            <person name="Zhang J.-Y."/>
            <person name="Feg X."/>
            <person name="Du Z.-J."/>
        </authorList>
    </citation>
    <scope>NUCLEOTIDE SEQUENCE [LARGE SCALE GENOMIC DNA]</scope>
    <source>
        <strain evidence="2 3">RZ26</strain>
    </source>
</reference>
<gene>
    <name evidence="2" type="ORF">FEE95_03090</name>
</gene>
<evidence type="ECO:0000259" key="1">
    <source>
        <dbReference type="Pfam" id="PF09722"/>
    </source>
</evidence>
<comment type="caution">
    <text evidence="2">The sequence shown here is derived from an EMBL/GenBank/DDBJ whole genome shotgun (WGS) entry which is preliminary data.</text>
</comment>
<evidence type="ECO:0000313" key="3">
    <source>
        <dbReference type="Proteomes" id="UP000310314"/>
    </source>
</evidence>
<dbReference type="Pfam" id="PF09722">
    <property type="entry name" value="Xre_MbcA_ParS_C"/>
    <property type="match status" value="1"/>
</dbReference>
<proteinExistence type="predicted"/>
<organism evidence="2 3">
    <name type="scientific">Maribacter algarum</name>
    <name type="common">ex Zhang et al. 2020</name>
    <dbReference type="NCBI Taxonomy" id="2578118"/>
    <lineage>
        <taxon>Bacteria</taxon>
        <taxon>Pseudomonadati</taxon>
        <taxon>Bacteroidota</taxon>
        <taxon>Flavobacteriia</taxon>
        <taxon>Flavobacteriales</taxon>
        <taxon>Flavobacteriaceae</taxon>
        <taxon>Maribacter</taxon>
    </lineage>
</organism>
<sequence length="122" mass="14283">MEKIELIRKGLSYAAIESLNEQTKVPLNHFLNSLEITQNTYAKKKRTKAVLSQRKSEFVMELVELFDYGLRVFNYEEKKFQRWLQKPNITLNDLSPHSFFDTTAGISEVRKVLNRIENGNMA</sequence>
<keyword evidence="3" id="KW-1185">Reference proteome</keyword>
<feature type="domain" description="Antitoxin Xre/MbcA/ParS-like toxin-binding" evidence="1">
    <location>
        <begin position="76"/>
        <end position="119"/>
    </location>
</feature>
<dbReference type="InterPro" id="IPR011979">
    <property type="entry name" value="Antitox_Xre"/>
</dbReference>
<evidence type="ECO:0000313" key="2">
    <source>
        <dbReference type="EMBL" id="TMM59556.1"/>
    </source>
</evidence>
<name>A0A5S3PX00_9FLAO</name>
<dbReference type="EMBL" id="VATY01000001">
    <property type="protein sequence ID" value="TMM59556.1"/>
    <property type="molecule type" value="Genomic_DNA"/>
</dbReference>
<protein>
    <submittedName>
        <fullName evidence="2">DUF2384 domain-containing protein</fullName>
    </submittedName>
</protein>
<dbReference type="NCBIfam" id="TIGR02293">
    <property type="entry name" value="TAS_TIGR02293"/>
    <property type="match status" value="1"/>
</dbReference>
<dbReference type="Proteomes" id="UP000310314">
    <property type="component" value="Unassembled WGS sequence"/>
</dbReference>
<dbReference type="OrthoDB" id="5770459at2"/>
<dbReference type="InterPro" id="IPR024467">
    <property type="entry name" value="Xre/MbcA/ParS-like_toxin-bd"/>
</dbReference>
<dbReference type="AlphaFoldDB" id="A0A5S3PX00"/>
<accession>A0A5S3PX00</accession>